<accession>A0ABQ6JT03</accession>
<dbReference type="Pfam" id="PF04014">
    <property type="entry name" value="MazE_antitoxin"/>
    <property type="match status" value="1"/>
</dbReference>
<dbReference type="SMART" id="SM00966">
    <property type="entry name" value="SpoVT_AbrB"/>
    <property type="match status" value="1"/>
</dbReference>
<reference evidence="3" key="1">
    <citation type="journal article" date="2019" name="Int. J. Syst. Evol. Microbiol.">
        <title>The Global Catalogue of Microorganisms (GCM) 10K type strain sequencing project: providing services to taxonomists for standard genome sequencing and annotation.</title>
        <authorList>
            <consortium name="The Broad Institute Genomics Platform"/>
            <consortium name="The Broad Institute Genome Sequencing Center for Infectious Disease"/>
            <person name="Wu L."/>
            <person name="Ma J."/>
        </authorList>
    </citation>
    <scope>NUCLEOTIDE SEQUENCE [LARGE SCALE GENOMIC DNA]</scope>
    <source>
        <strain evidence="3">NBRC 108755</strain>
    </source>
</reference>
<dbReference type="EMBL" id="BSVA01000001">
    <property type="protein sequence ID" value="GMA90631.1"/>
    <property type="molecule type" value="Genomic_DNA"/>
</dbReference>
<dbReference type="InterPro" id="IPR007159">
    <property type="entry name" value="SpoVT-AbrB_dom"/>
</dbReference>
<evidence type="ECO:0000313" key="3">
    <source>
        <dbReference type="Proteomes" id="UP001157069"/>
    </source>
</evidence>
<keyword evidence="3" id="KW-1185">Reference proteome</keyword>
<dbReference type="Gene3D" id="2.10.260.10">
    <property type="match status" value="1"/>
</dbReference>
<proteinExistence type="predicted"/>
<dbReference type="RefSeq" id="WP_284298498.1">
    <property type="nucleotide sequence ID" value="NZ_BSVA01000001.1"/>
</dbReference>
<dbReference type="InterPro" id="IPR037914">
    <property type="entry name" value="SpoVT-AbrB_sf"/>
</dbReference>
<evidence type="ECO:0000313" key="2">
    <source>
        <dbReference type="EMBL" id="GMA90631.1"/>
    </source>
</evidence>
<dbReference type="Proteomes" id="UP001157069">
    <property type="component" value="Unassembled WGS sequence"/>
</dbReference>
<dbReference type="SUPFAM" id="SSF89447">
    <property type="entry name" value="AbrB/MazE/MraZ-like"/>
    <property type="match status" value="1"/>
</dbReference>
<evidence type="ECO:0000259" key="1">
    <source>
        <dbReference type="SMART" id="SM00966"/>
    </source>
</evidence>
<gene>
    <name evidence="2" type="ORF">GCM10025869_11600</name>
</gene>
<feature type="domain" description="SpoVT-AbrB" evidence="1">
    <location>
        <begin position="4"/>
        <end position="48"/>
    </location>
</feature>
<comment type="caution">
    <text evidence="2">The sequence shown here is derived from an EMBL/GenBank/DDBJ whole genome shotgun (WGS) entry which is preliminary data.</text>
</comment>
<dbReference type="NCBIfam" id="TIGR01439">
    <property type="entry name" value="lp_hng_hel_AbrB"/>
    <property type="match status" value="1"/>
</dbReference>
<organism evidence="2 3">
    <name type="scientific">Homoserinibacter gongjuensis</name>
    <dbReference type="NCBI Taxonomy" id="1162968"/>
    <lineage>
        <taxon>Bacteria</taxon>
        <taxon>Bacillati</taxon>
        <taxon>Actinomycetota</taxon>
        <taxon>Actinomycetes</taxon>
        <taxon>Micrococcales</taxon>
        <taxon>Microbacteriaceae</taxon>
        <taxon>Homoserinibacter</taxon>
    </lineage>
</organism>
<name>A0ABQ6JT03_9MICO</name>
<sequence>MPTATMTSKGQITVPKEVRDDLHLEAGSKVMFVRLSDGQYRIVARTGSIMDLAGLLYRPDRAPVMIDQMNEDIAAAAAEHVMRGLER</sequence>
<protein>
    <submittedName>
        <fullName evidence="2">AbrB family transcriptional regulator</fullName>
    </submittedName>
</protein>